<name>A0ABS0L7B9_9BACT</name>
<sequence>MSIRINITAEGQTEESFINNILGPHLAAHGKVVHTRRLRTSKTQRGGYTSFKKAQADIDQWLKNDPAAWHTTLIDLYGLNSKFPGYTASKHLPAHAKVAHIEHAFGAAIGSHRFIPFIQLHEFESLLFADPVTMEEWLGIDHTLPANCFSAIHSTYNGQPELINDSRETAPSKRILKLCPGYRKIVDGIMVLEEIGLAKMRQQCPHFNDWVTRLEQLT</sequence>
<dbReference type="EMBL" id="JADWYK010000019">
    <property type="protein sequence ID" value="MBG8556023.1"/>
    <property type="molecule type" value="Genomic_DNA"/>
</dbReference>
<dbReference type="Proteomes" id="UP000601099">
    <property type="component" value="Unassembled WGS sequence"/>
</dbReference>
<dbReference type="Pfam" id="PF14103">
    <property type="entry name" value="DUF4276"/>
    <property type="match status" value="1"/>
</dbReference>
<proteinExistence type="predicted"/>
<gene>
    <name evidence="1" type="ORF">I5L79_20940</name>
</gene>
<dbReference type="RefSeq" id="WP_196957044.1">
    <property type="nucleotide sequence ID" value="NZ_JADWYK010000019.1"/>
</dbReference>
<protein>
    <submittedName>
        <fullName evidence="1">DUF4276 family protein</fullName>
    </submittedName>
</protein>
<evidence type="ECO:0000313" key="1">
    <source>
        <dbReference type="EMBL" id="MBG8556023.1"/>
    </source>
</evidence>
<accession>A0ABS0L7B9</accession>
<organism evidence="1 2">
    <name type="scientific">Hymenobacter guriensis</name>
    <dbReference type="NCBI Taxonomy" id="2793065"/>
    <lineage>
        <taxon>Bacteria</taxon>
        <taxon>Pseudomonadati</taxon>
        <taxon>Bacteroidota</taxon>
        <taxon>Cytophagia</taxon>
        <taxon>Cytophagales</taxon>
        <taxon>Hymenobacteraceae</taxon>
        <taxon>Hymenobacter</taxon>
    </lineage>
</organism>
<comment type="caution">
    <text evidence="1">The sequence shown here is derived from an EMBL/GenBank/DDBJ whole genome shotgun (WGS) entry which is preliminary data.</text>
</comment>
<keyword evidence="2" id="KW-1185">Reference proteome</keyword>
<reference evidence="1 2" key="1">
    <citation type="submission" date="2020-11" db="EMBL/GenBank/DDBJ databases">
        <title>Hymenobacter sp.</title>
        <authorList>
            <person name="Kim M.K."/>
        </authorList>
    </citation>
    <scope>NUCLEOTIDE SEQUENCE [LARGE SCALE GENOMIC DNA]</scope>
    <source>
        <strain evidence="1 2">BT594</strain>
    </source>
</reference>
<dbReference type="InterPro" id="IPR025455">
    <property type="entry name" value="DUF4276"/>
</dbReference>
<evidence type="ECO:0000313" key="2">
    <source>
        <dbReference type="Proteomes" id="UP000601099"/>
    </source>
</evidence>